<evidence type="ECO:0000259" key="3">
    <source>
        <dbReference type="PROSITE" id="PS50405"/>
    </source>
</evidence>
<dbReference type="InterPro" id="IPR036249">
    <property type="entry name" value="Thioredoxin-like_sf"/>
</dbReference>
<dbReference type="InterPro" id="IPR010987">
    <property type="entry name" value="Glutathione-S-Trfase_C-like"/>
</dbReference>
<dbReference type="Pfam" id="PF02798">
    <property type="entry name" value="GST_N"/>
    <property type="match status" value="1"/>
</dbReference>
<evidence type="ECO:0000313" key="5">
    <source>
        <dbReference type="Proteomes" id="UP001293718"/>
    </source>
</evidence>
<name>A0ABU5INW2_9BURK</name>
<dbReference type="CDD" id="cd03188">
    <property type="entry name" value="GST_C_Beta"/>
    <property type="match status" value="1"/>
</dbReference>
<evidence type="ECO:0000313" key="4">
    <source>
        <dbReference type="EMBL" id="MDZ5460559.1"/>
    </source>
</evidence>
<proteinExistence type="inferred from homology"/>
<dbReference type="SFLD" id="SFLDS00019">
    <property type="entry name" value="Glutathione_Transferase_(cytos"/>
    <property type="match status" value="1"/>
</dbReference>
<dbReference type="RefSeq" id="WP_066337835.1">
    <property type="nucleotide sequence ID" value="NZ_JAXOJX010000073.1"/>
</dbReference>
<comment type="caution">
    <text evidence="4">The sequence shown here is derived from an EMBL/GenBank/DDBJ whole genome shotgun (WGS) entry which is preliminary data.</text>
</comment>
<dbReference type="PANTHER" id="PTHR44051">
    <property type="entry name" value="GLUTATHIONE S-TRANSFERASE-RELATED"/>
    <property type="match status" value="1"/>
</dbReference>
<dbReference type="SFLD" id="SFLDG00358">
    <property type="entry name" value="Main_(cytGST)"/>
    <property type="match status" value="1"/>
</dbReference>
<evidence type="ECO:0000256" key="1">
    <source>
        <dbReference type="RuleBase" id="RU003494"/>
    </source>
</evidence>
<dbReference type="Gene3D" id="3.40.30.10">
    <property type="entry name" value="Glutaredoxin"/>
    <property type="match status" value="1"/>
</dbReference>
<keyword evidence="5" id="KW-1185">Reference proteome</keyword>
<dbReference type="SUPFAM" id="SSF47616">
    <property type="entry name" value="GST C-terminal domain-like"/>
    <property type="match status" value="1"/>
</dbReference>
<dbReference type="SFLD" id="SFLDG01150">
    <property type="entry name" value="Main.1:_Beta-like"/>
    <property type="match status" value="1"/>
</dbReference>
<organism evidence="4 5">
    <name type="scientific">Azohydromonas lata</name>
    <dbReference type="NCBI Taxonomy" id="45677"/>
    <lineage>
        <taxon>Bacteria</taxon>
        <taxon>Pseudomonadati</taxon>
        <taxon>Pseudomonadota</taxon>
        <taxon>Betaproteobacteria</taxon>
        <taxon>Burkholderiales</taxon>
        <taxon>Sphaerotilaceae</taxon>
        <taxon>Azohydromonas</taxon>
    </lineage>
</organism>
<gene>
    <name evidence="4" type="ORF">SM757_28660</name>
</gene>
<dbReference type="InterPro" id="IPR004045">
    <property type="entry name" value="Glutathione_S-Trfase_N"/>
</dbReference>
<protein>
    <submittedName>
        <fullName evidence="4">Glutathione S-transferase family protein</fullName>
    </submittedName>
</protein>
<reference evidence="4 5" key="1">
    <citation type="submission" date="2023-11" db="EMBL/GenBank/DDBJ databases">
        <title>Draft genome of Azohydromonas lata strain H1 (DSM1123), a polyhydroxyalkanoate producer.</title>
        <authorList>
            <person name="Traversa D."/>
            <person name="D'Addabbo P."/>
            <person name="Pazzani C."/>
            <person name="Manzari C."/>
            <person name="Chiara M."/>
            <person name="Scrascia M."/>
        </authorList>
    </citation>
    <scope>NUCLEOTIDE SEQUENCE [LARGE SCALE GENOMIC DNA]</scope>
    <source>
        <strain evidence="4 5">H1</strain>
    </source>
</reference>
<accession>A0ABU5INW2</accession>
<dbReference type="InterPro" id="IPR036282">
    <property type="entry name" value="Glutathione-S-Trfase_C_sf"/>
</dbReference>
<dbReference type="Pfam" id="PF00043">
    <property type="entry name" value="GST_C"/>
    <property type="match status" value="1"/>
</dbReference>
<dbReference type="InterPro" id="IPR004046">
    <property type="entry name" value="GST_C"/>
</dbReference>
<dbReference type="PANTHER" id="PTHR44051:SF8">
    <property type="entry name" value="GLUTATHIONE S-TRANSFERASE GSTA"/>
    <property type="match status" value="1"/>
</dbReference>
<dbReference type="InterPro" id="IPR040079">
    <property type="entry name" value="Glutathione_S-Trfase"/>
</dbReference>
<dbReference type="EMBL" id="JAXOJX010000073">
    <property type="protein sequence ID" value="MDZ5460559.1"/>
    <property type="molecule type" value="Genomic_DNA"/>
</dbReference>
<dbReference type="PROSITE" id="PS50404">
    <property type="entry name" value="GST_NTER"/>
    <property type="match status" value="1"/>
</dbReference>
<feature type="domain" description="GST N-terminal" evidence="2">
    <location>
        <begin position="1"/>
        <end position="79"/>
    </location>
</feature>
<dbReference type="SUPFAM" id="SSF52833">
    <property type="entry name" value="Thioredoxin-like"/>
    <property type="match status" value="1"/>
</dbReference>
<sequence length="214" mass="24277">MQLYFHPSNASMAPHLLLQDIGAPFELKFVDRDRGEHQSPEYLRLNPNGRIPVLVDGDLVLYEAAAICLYLADKFPDARLAPPAGTPQRARLYQWMFWLSNTLQAMLMHWFYPERMVDSGDAAAASQVRAQAEEHIAVMLQRLDEQVAASGGPWLLGADYGAADAYALMLCRWTRHFDRPARDYPHLGPYLQRLLERPAVQRMFEAEGLQAPLV</sequence>
<evidence type="ECO:0000259" key="2">
    <source>
        <dbReference type="PROSITE" id="PS50404"/>
    </source>
</evidence>
<dbReference type="CDD" id="cd03057">
    <property type="entry name" value="GST_N_Beta"/>
    <property type="match status" value="1"/>
</dbReference>
<dbReference type="PROSITE" id="PS50405">
    <property type="entry name" value="GST_CTER"/>
    <property type="match status" value="1"/>
</dbReference>
<dbReference type="Proteomes" id="UP001293718">
    <property type="component" value="Unassembled WGS sequence"/>
</dbReference>
<feature type="domain" description="GST C-terminal" evidence="3">
    <location>
        <begin position="85"/>
        <end position="213"/>
    </location>
</feature>
<comment type="similarity">
    <text evidence="1">Belongs to the GST superfamily.</text>
</comment>
<dbReference type="Gene3D" id="1.20.1050.10">
    <property type="match status" value="1"/>
</dbReference>